<dbReference type="InterPro" id="IPR000090">
    <property type="entry name" value="Flg_Motor_Flig"/>
</dbReference>
<feature type="domain" description="Flagellar motor switch protein FliG middle" evidence="12">
    <location>
        <begin position="137"/>
        <end position="204"/>
    </location>
</feature>
<dbReference type="EMBL" id="SEOL01000001">
    <property type="protein sequence ID" value="MBL0848626.1"/>
    <property type="molecule type" value="Genomic_DNA"/>
</dbReference>
<evidence type="ECO:0000313" key="15">
    <source>
        <dbReference type="Proteomes" id="UP000736856"/>
    </source>
</evidence>
<dbReference type="PANTHER" id="PTHR30534">
    <property type="entry name" value="FLAGELLAR MOTOR SWITCH PROTEIN FLIG"/>
    <property type="match status" value="1"/>
</dbReference>
<dbReference type="GO" id="GO:0005886">
    <property type="term" value="C:plasma membrane"/>
    <property type="evidence" value="ECO:0007669"/>
    <property type="project" value="UniProtKB-SubCell"/>
</dbReference>
<dbReference type="Pfam" id="PF14842">
    <property type="entry name" value="FliG_N"/>
    <property type="match status" value="1"/>
</dbReference>
<dbReference type="PRINTS" id="PR00954">
    <property type="entry name" value="FLGMOTORFLIG"/>
</dbReference>
<dbReference type="PANTHER" id="PTHR30534:SF0">
    <property type="entry name" value="FLAGELLAR MOTOR SWITCH PROTEIN FLIG"/>
    <property type="match status" value="1"/>
</dbReference>
<protein>
    <recommendedName>
        <fullName evidence="4">Flagellar motor switch protein FliG</fullName>
    </recommendedName>
</protein>
<dbReference type="Gene3D" id="1.10.220.30">
    <property type="match status" value="3"/>
</dbReference>
<sequence>MVNKEDTVSFGNYYKEISHLSLTQKDKATAILLAMEKKTSAKLLRHFTHAELKEIVSSAKLLPEISTGDLEDIIDEFENQFIAGIGLTENAKNIASILEEGLEKNELDQLLNKSNSFQQSEESVWDDFKAIDPIATAEFLLKEHPQTAAYILSMMPPSIGANVLLQFPNKIHADIMKRTVNLKKISPYMQEIVEKCLSEMLAQIEYTQETAGSEKVADLINELEKPQVDTLLASLEKVSKEAFNKVRPKVFLFEDLISLSPHSLSILLKNISIETLSTALHGASTEIQTQILDCLSMRQRKIIGDNVSSHDSPITPREIASARRSIVQEAISLAKINKIELGHTADDNKSKLLHNREKENI</sequence>
<gene>
    <name evidence="14" type="primary">fliG</name>
    <name evidence="14" type="ORF">EU981_00755</name>
</gene>
<evidence type="ECO:0000256" key="8">
    <source>
        <dbReference type="ARBA" id="ARBA00023136"/>
    </source>
</evidence>
<keyword evidence="9" id="KW-0975">Bacterial flagellum</keyword>
<evidence type="ECO:0000259" key="12">
    <source>
        <dbReference type="Pfam" id="PF14841"/>
    </source>
</evidence>
<comment type="caution">
    <text evidence="14">The sequence shown here is derived from an EMBL/GenBank/DDBJ whole genome shotgun (WGS) entry which is preliminary data.</text>
</comment>
<evidence type="ECO:0000259" key="13">
    <source>
        <dbReference type="Pfam" id="PF14842"/>
    </source>
</evidence>
<evidence type="ECO:0000256" key="6">
    <source>
        <dbReference type="ARBA" id="ARBA00022500"/>
    </source>
</evidence>
<evidence type="ECO:0000256" key="1">
    <source>
        <dbReference type="ARBA" id="ARBA00004117"/>
    </source>
</evidence>
<keyword evidence="14" id="KW-0282">Flagellum</keyword>
<dbReference type="Pfam" id="PF01706">
    <property type="entry name" value="FliG_C"/>
    <property type="match status" value="1"/>
</dbReference>
<evidence type="ECO:0000256" key="4">
    <source>
        <dbReference type="ARBA" id="ARBA00021870"/>
    </source>
</evidence>
<feature type="domain" description="Flagellar motor switch protein FliG N-terminal" evidence="13">
    <location>
        <begin position="22"/>
        <end position="119"/>
    </location>
</feature>
<dbReference type="GO" id="GO:0071973">
    <property type="term" value="P:bacterial-type flagellum-dependent cell motility"/>
    <property type="evidence" value="ECO:0007669"/>
    <property type="project" value="InterPro"/>
</dbReference>
<organism evidence="14 15">
    <name type="scientific">Candidatus Liberibacter ctenarytainae</name>
    <dbReference type="NCBI Taxonomy" id="2020335"/>
    <lineage>
        <taxon>Bacteria</taxon>
        <taxon>Pseudomonadati</taxon>
        <taxon>Pseudomonadota</taxon>
        <taxon>Alphaproteobacteria</taxon>
        <taxon>Hyphomicrobiales</taxon>
        <taxon>Rhizobiaceae</taxon>
        <taxon>Liberibacter</taxon>
    </lineage>
</organism>
<evidence type="ECO:0000256" key="5">
    <source>
        <dbReference type="ARBA" id="ARBA00022475"/>
    </source>
</evidence>
<dbReference type="InterPro" id="IPR011002">
    <property type="entry name" value="FliG_a-hlx"/>
</dbReference>
<keyword evidence="14" id="KW-0966">Cell projection</keyword>
<evidence type="ECO:0000256" key="9">
    <source>
        <dbReference type="ARBA" id="ARBA00023143"/>
    </source>
</evidence>
<dbReference type="SUPFAM" id="SSF48029">
    <property type="entry name" value="FliG"/>
    <property type="match status" value="2"/>
</dbReference>
<dbReference type="InterPro" id="IPR023087">
    <property type="entry name" value="Flg_Motor_Flig_C"/>
</dbReference>
<dbReference type="GO" id="GO:0003774">
    <property type="term" value="F:cytoskeletal motor activity"/>
    <property type="evidence" value="ECO:0007669"/>
    <property type="project" value="InterPro"/>
</dbReference>
<evidence type="ECO:0000256" key="10">
    <source>
        <dbReference type="ARBA" id="ARBA00025598"/>
    </source>
</evidence>
<feature type="domain" description="Flagellar motor switch protein FliG C-terminal" evidence="11">
    <location>
        <begin position="234"/>
        <end position="341"/>
    </location>
</feature>
<dbReference type="Proteomes" id="UP000736856">
    <property type="component" value="Unassembled WGS sequence"/>
</dbReference>
<keyword evidence="14" id="KW-0969">Cilium</keyword>
<reference evidence="14" key="1">
    <citation type="submission" date="2019-02" db="EMBL/GenBank/DDBJ databases">
        <title>A novel Candidatus Liberibacter species associated with the New Zealand native fuchsia psyllid, Ctenarytaina fuchsiae.</title>
        <authorList>
            <person name="Thompson S.M."/>
            <person name="Jorgensen N."/>
            <person name="David C."/>
            <person name="Bulman S.R."/>
            <person name="Smith G.R."/>
        </authorList>
    </citation>
    <scope>NUCLEOTIDE SEQUENCE</scope>
    <source>
        <strain evidence="14">Oxford</strain>
    </source>
</reference>
<keyword evidence="7" id="KW-0283">Flagellar rotation</keyword>
<comment type="subcellular location">
    <subcellularLocation>
        <location evidence="1">Bacterial flagellum basal body</location>
    </subcellularLocation>
    <subcellularLocation>
        <location evidence="2">Cell membrane</location>
        <topology evidence="2">Peripheral membrane protein</topology>
        <orientation evidence="2">Cytoplasmic side</orientation>
    </subcellularLocation>
</comment>
<keyword evidence="8" id="KW-0472">Membrane</keyword>
<dbReference type="GO" id="GO:0009425">
    <property type="term" value="C:bacterial-type flagellum basal body"/>
    <property type="evidence" value="ECO:0007669"/>
    <property type="project" value="UniProtKB-SubCell"/>
</dbReference>
<accession>A0A937AJI7</accession>
<dbReference type="GO" id="GO:0006935">
    <property type="term" value="P:chemotaxis"/>
    <property type="evidence" value="ECO:0007669"/>
    <property type="project" value="UniProtKB-KW"/>
</dbReference>
<proteinExistence type="inferred from homology"/>
<evidence type="ECO:0000259" key="11">
    <source>
        <dbReference type="Pfam" id="PF01706"/>
    </source>
</evidence>
<dbReference type="InterPro" id="IPR028263">
    <property type="entry name" value="FliG_N"/>
</dbReference>
<name>A0A937AJI7_9HYPH</name>
<keyword evidence="5" id="KW-1003">Cell membrane</keyword>
<keyword evidence="6" id="KW-0145">Chemotaxis</keyword>
<dbReference type="InterPro" id="IPR032779">
    <property type="entry name" value="FliG_M"/>
</dbReference>
<evidence type="ECO:0000256" key="3">
    <source>
        <dbReference type="ARBA" id="ARBA00010299"/>
    </source>
</evidence>
<dbReference type="AlphaFoldDB" id="A0A937AJI7"/>
<evidence type="ECO:0000256" key="7">
    <source>
        <dbReference type="ARBA" id="ARBA00022779"/>
    </source>
</evidence>
<evidence type="ECO:0000313" key="14">
    <source>
        <dbReference type="EMBL" id="MBL0848626.1"/>
    </source>
</evidence>
<evidence type="ECO:0000256" key="2">
    <source>
        <dbReference type="ARBA" id="ARBA00004413"/>
    </source>
</evidence>
<comment type="function">
    <text evidence="10">FliG is one of three proteins (FliG, FliN, FliM) that forms the rotor-mounted switch complex (C ring), located at the base of the basal body. This complex interacts with the CheY and CheZ chemotaxis proteins, in addition to contacting components of the motor that determine the direction of flagellar rotation.</text>
</comment>
<dbReference type="Pfam" id="PF14841">
    <property type="entry name" value="FliG_M"/>
    <property type="match status" value="1"/>
</dbReference>
<comment type="similarity">
    <text evidence="3">Belongs to the FliG family.</text>
</comment>